<dbReference type="PANTHER" id="PTHR43477:SF1">
    <property type="entry name" value="DIHYDROANTICAPSIN 7-DEHYDROGENASE"/>
    <property type="match status" value="1"/>
</dbReference>
<proteinExistence type="inferred from homology"/>
<dbReference type="InterPro" id="IPR002347">
    <property type="entry name" value="SDR_fam"/>
</dbReference>
<evidence type="ECO:0000313" key="5">
    <source>
        <dbReference type="Proteomes" id="UP000549343"/>
    </source>
</evidence>
<comment type="similarity">
    <text evidence="1">Belongs to the short-chain dehydrogenases/reductases (SDR) family.</text>
</comment>
<name>A0A7W7MXX7_9ACTN</name>
<sequence>MSAPVLDGRRALVVGAGSGIGRAVVERFVAEGAAVVAVERDEAKCEDLRKSVPGIDVVQGDACESSVNREAVDRCRELHAGLDTLVHCVGIFDFYRSLDAVDEDAFDDAFDEMFSVNVRAAMHGVRAALPELRRSGGNIVLTESTSAYQPGRGGALYVSTKFAIRGLRIALAHDLAPEVRVNSVAPGGTVGTRLAGARALGLDQQRLDGPDRAADIASRVPLGIALSGEDHAWSYLFLASPMSRGMTGTVLHSDGGVGIKG</sequence>
<dbReference type="EMBL" id="BAAAHD010000020">
    <property type="protein sequence ID" value="GAA0559008.1"/>
    <property type="molecule type" value="Genomic_DNA"/>
</dbReference>
<keyword evidence="6" id="KW-1185">Reference proteome</keyword>
<dbReference type="InterPro" id="IPR036291">
    <property type="entry name" value="NAD(P)-bd_dom_sf"/>
</dbReference>
<gene>
    <name evidence="4" type="ORF">F4557_002648</name>
    <name evidence="3" type="ORF">GCM10009546_21350</name>
</gene>
<dbReference type="InterPro" id="IPR051122">
    <property type="entry name" value="SDR_DHRS6-like"/>
</dbReference>
<organism evidence="4 5">
    <name type="scientific">Actinomadura livida</name>
    <dbReference type="NCBI Taxonomy" id="79909"/>
    <lineage>
        <taxon>Bacteria</taxon>
        <taxon>Bacillati</taxon>
        <taxon>Actinomycetota</taxon>
        <taxon>Actinomycetes</taxon>
        <taxon>Streptosporangiales</taxon>
        <taxon>Thermomonosporaceae</taxon>
        <taxon>Actinomadura</taxon>
    </lineage>
</organism>
<evidence type="ECO:0000313" key="6">
    <source>
        <dbReference type="Proteomes" id="UP001501427"/>
    </source>
</evidence>
<dbReference type="Proteomes" id="UP001501427">
    <property type="component" value="Unassembled WGS sequence"/>
</dbReference>
<reference evidence="3" key="3">
    <citation type="submission" date="2023-12" db="EMBL/GenBank/DDBJ databases">
        <authorList>
            <person name="Sun Q."/>
            <person name="Inoue M."/>
        </authorList>
    </citation>
    <scope>NUCLEOTIDE SEQUENCE</scope>
    <source>
        <strain evidence="3">JCM 10667</strain>
    </source>
</reference>
<dbReference type="Pfam" id="PF13561">
    <property type="entry name" value="adh_short_C2"/>
    <property type="match status" value="1"/>
</dbReference>
<evidence type="ECO:0000313" key="3">
    <source>
        <dbReference type="EMBL" id="GAA0559008.1"/>
    </source>
</evidence>
<evidence type="ECO:0000256" key="2">
    <source>
        <dbReference type="ARBA" id="ARBA00023002"/>
    </source>
</evidence>
<dbReference type="SUPFAM" id="SSF51735">
    <property type="entry name" value="NAD(P)-binding Rossmann-fold domains"/>
    <property type="match status" value="1"/>
</dbReference>
<dbReference type="PRINTS" id="PR00081">
    <property type="entry name" value="GDHRDH"/>
</dbReference>
<protein>
    <submittedName>
        <fullName evidence="4">NAD(P)-dependent dehydrogenase (Short-subunit alcohol dehydrogenase family)</fullName>
    </submittedName>
    <submittedName>
        <fullName evidence="3">SDR family oxidoreductase</fullName>
    </submittedName>
</protein>
<comment type="caution">
    <text evidence="4">The sequence shown here is derived from an EMBL/GenBank/DDBJ whole genome shotgun (WGS) entry which is preliminary data.</text>
</comment>
<dbReference type="AlphaFoldDB" id="A0A7W7MXX7"/>
<dbReference type="Gene3D" id="3.40.50.720">
    <property type="entry name" value="NAD(P)-binding Rossmann-like Domain"/>
    <property type="match status" value="1"/>
</dbReference>
<evidence type="ECO:0000256" key="1">
    <source>
        <dbReference type="ARBA" id="ARBA00006484"/>
    </source>
</evidence>
<reference evidence="4 5" key="2">
    <citation type="submission" date="2020-08" db="EMBL/GenBank/DDBJ databases">
        <title>Sequencing the genomes of 1000 actinobacteria strains.</title>
        <authorList>
            <person name="Klenk H.-P."/>
        </authorList>
    </citation>
    <scope>NUCLEOTIDE SEQUENCE [LARGE SCALE GENOMIC DNA]</scope>
    <source>
        <strain evidence="4 5">DSM 44772</strain>
    </source>
</reference>
<accession>A0A7W7MXX7</accession>
<dbReference type="EMBL" id="JACHMV010000001">
    <property type="protein sequence ID" value="MBB4774230.1"/>
    <property type="molecule type" value="Genomic_DNA"/>
</dbReference>
<dbReference type="GO" id="GO:0016491">
    <property type="term" value="F:oxidoreductase activity"/>
    <property type="evidence" value="ECO:0007669"/>
    <property type="project" value="UniProtKB-KW"/>
</dbReference>
<dbReference type="InterPro" id="IPR020904">
    <property type="entry name" value="Sc_DH/Rdtase_CS"/>
</dbReference>
<dbReference type="PANTHER" id="PTHR43477">
    <property type="entry name" value="DIHYDROANTICAPSIN 7-DEHYDROGENASE"/>
    <property type="match status" value="1"/>
</dbReference>
<dbReference type="Proteomes" id="UP000549343">
    <property type="component" value="Unassembled WGS sequence"/>
</dbReference>
<evidence type="ECO:0000313" key="4">
    <source>
        <dbReference type="EMBL" id="MBB4774230.1"/>
    </source>
</evidence>
<dbReference type="RefSeq" id="WP_184882789.1">
    <property type="nucleotide sequence ID" value="NZ_BAAAHD010000020.1"/>
</dbReference>
<reference evidence="3 6" key="1">
    <citation type="journal article" date="2019" name="Int. J. Syst. Evol. Microbiol.">
        <title>The Global Catalogue of Microorganisms (GCM) 10K type strain sequencing project: providing services to taxonomists for standard genome sequencing and annotation.</title>
        <authorList>
            <consortium name="The Broad Institute Genomics Platform"/>
            <consortium name="The Broad Institute Genome Sequencing Center for Infectious Disease"/>
            <person name="Wu L."/>
            <person name="Ma J."/>
        </authorList>
    </citation>
    <scope>NUCLEOTIDE SEQUENCE [LARGE SCALE GENOMIC DNA]</scope>
    <source>
        <strain evidence="3 6">JCM 10667</strain>
    </source>
</reference>
<keyword evidence="2" id="KW-0560">Oxidoreductase</keyword>
<dbReference type="PROSITE" id="PS00061">
    <property type="entry name" value="ADH_SHORT"/>
    <property type="match status" value="1"/>
</dbReference>